<evidence type="ECO:0000256" key="8">
    <source>
        <dbReference type="ARBA" id="ARBA00037818"/>
    </source>
</evidence>
<feature type="region of interest" description="Disordered" evidence="10">
    <location>
        <begin position="58"/>
        <end position="93"/>
    </location>
</feature>
<reference evidence="12" key="1">
    <citation type="journal article" date="2008" name="Nat. Genet.">
        <title>The Pristionchus pacificus genome provides a unique perspective on nematode lifestyle and parasitism.</title>
        <authorList>
            <person name="Dieterich C."/>
            <person name="Clifton S.W."/>
            <person name="Schuster L.N."/>
            <person name="Chinwalla A."/>
            <person name="Delehaunty K."/>
            <person name="Dinkelacker I."/>
            <person name="Fulton L."/>
            <person name="Fulton R."/>
            <person name="Godfrey J."/>
            <person name="Minx P."/>
            <person name="Mitreva M."/>
            <person name="Roeseler W."/>
            <person name="Tian H."/>
            <person name="Witte H."/>
            <person name="Yang S.P."/>
            <person name="Wilson R.K."/>
            <person name="Sommer R.J."/>
        </authorList>
    </citation>
    <scope>NUCLEOTIDE SEQUENCE [LARGE SCALE GENOMIC DNA]</scope>
    <source>
        <strain evidence="12">PS312</strain>
    </source>
</reference>
<feature type="compositionally biased region" description="Basic and acidic residues" evidence="10">
    <location>
        <begin position="32"/>
        <end position="45"/>
    </location>
</feature>
<keyword evidence="2" id="KW-0963">Cytoplasm</keyword>
<evidence type="ECO:0000256" key="7">
    <source>
        <dbReference type="ARBA" id="ARBA00037744"/>
    </source>
</evidence>
<keyword evidence="6" id="KW-0966">Cell projection</keyword>
<dbReference type="Gene3D" id="3.30.40.10">
    <property type="entry name" value="Zinc/RING finger domain, C3HC4 (zinc finger)"/>
    <property type="match status" value="1"/>
</dbReference>
<evidence type="ECO:0000256" key="2">
    <source>
        <dbReference type="ARBA" id="ARBA00022490"/>
    </source>
</evidence>
<dbReference type="EnsemblMetazoa" id="PPA03878.1">
    <property type="protein sequence ID" value="PPA03878.1"/>
    <property type="gene ID" value="WBGene00093432"/>
</dbReference>
<dbReference type="Gene3D" id="2.60.40.10">
    <property type="entry name" value="Immunoglobulins"/>
    <property type="match status" value="1"/>
</dbReference>
<keyword evidence="3" id="KW-0479">Metal-binding</keyword>
<keyword evidence="9" id="KW-0175">Coiled coil</keyword>
<feature type="compositionally biased region" description="Basic and acidic residues" evidence="10">
    <location>
        <begin position="713"/>
        <end position="723"/>
    </location>
</feature>
<evidence type="ECO:0000256" key="1">
    <source>
        <dbReference type="ARBA" id="ARBA00004245"/>
    </source>
</evidence>
<dbReference type="PANTHER" id="PTHR22920">
    <property type="entry name" value="MAJOR SPERM PROTEIN"/>
    <property type="match status" value="1"/>
</dbReference>
<dbReference type="InterPro" id="IPR051155">
    <property type="entry name" value="Nematode_MSP"/>
</dbReference>
<dbReference type="InterPro" id="IPR001841">
    <property type="entry name" value="Znf_RING"/>
</dbReference>
<evidence type="ECO:0000256" key="5">
    <source>
        <dbReference type="ARBA" id="ARBA00023212"/>
    </source>
</evidence>
<dbReference type="InterPro" id="IPR013083">
    <property type="entry name" value="Znf_RING/FYVE/PHD"/>
</dbReference>
<dbReference type="SUPFAM" id="SSF49354">
    <property type="entry name" value="PapD-like"/>
    <property type="match status" value="1"/>
</dbReference>
<evidence type="ECO:0000256" key="9">
    <source>
        <dbReference type="SAM" id="Coils"/>
    </source>
</evidence>
<keyword evidence="5" id="KW-0206">Cytoskeleton</keyword>
<comment type="function">
    <text evidence="7">Central component in molecular interactions underlying sperm crawling. Forms an extensive filament system that extends from sperm villipoda, along the leading edge of the pseudopod.</text>
</comment>
<organism evidence="11 12">
    <name type="scientific">Pristionchus pacificus</name>
    <name type="common">Parasitic nematode worm</name>
    <dbReference type="NCBI Taxonomy" id="54126"/>
    <lineage>
        <taxon>Eukaryota</taxon>
        <taxon>Metazoa</taxon>
        <taxon>Ecdysozoa</taxon>
        <taxon>Nematoda</taxon>
        <taxon>Chromadorea</taxon>
        <taxon>Rhabditida</taxon>
        <taxon>Rhabditina</taxon>
        <taxon>Diplogasteromorpha</taxon>
        <taxon>Diplogasteroidea</taxon>
        <taxon>Neodiplogasteridae</taxon>
        <taxon>Pristionchus</taxon>
    </lineage>
</organism>
<keyword evidence="12" id="KW-1185">Reference proteome</keyword>
<dbReference type="GO" id="GO:0005856">
    <property type="term" value="C:cytoskeleton"/>
    <property type="evidence" value="ECO:0007669"/>
    <property type="project" value="UniProtKB-SubCell"/>
</dbReference>
<reference evidence="11" key="2">
    <citation type="submission" date="2022-06" db="UniProtKB">
        <authorList>
            <consortium name="EnsemblMetazoa"/>
        </authorList>
    </citation>
    <scope>IDENTIFICATION</scope>
    <source>
        <strain evidence="11">PS312</strain>
    </source>
</reference>
<accession>A0A2A6B2T1</accession>
<gene>
    <name evidence="11" type="primary">WBGene00093432</name>
</gene>
<keyword evidence="3" id="KW-0863">Zinc-finger</keyword>
<name>A0A2A6B2T1_PRIPA</name>
<accession>A0A8R1U3Y2</accession>
<dbReference type="PROSITE" id="PS50202">
    <property type="entry name" value="MSP"/>
    <property type="match status" value="1"/>
</dbReference>
<evidence type="ECO:0000313" key="12">
    <source>
        <dbReference type="Proteomes" id="UP000005239"/>
    </source>
</evidence>
<feature type="region of interest" description="Disordered" evidence="10">
    <location>
        <begin position="481"/>
        <end position="723"/>
    </location>
</feature>
<sequence>MNSKMPARKRRSTSKSTGNEPAPKHLAINVNTRDEQEATIKAKLDEMRSFMEQRFTALEEQLSARPPVGKGNSRSNGEDGPMTGGENDDDDAVSQWQQDQGDYALTDADPASSAQRTRPEVIAKRLCARVGGIYYDTALVWREIGICEGVVELFDAVAQATLNGHDMTRIIERFKAPLTQSFKQDYDKKIQELRDEGADIPQMIQHISIAGEAALGNILKGAHISIMRAFNKLRRDTEYDKRVVRLDALFRDDCLSLDYVVDALGELFDGIDKSRIDPKMVSDIKATITDAKQLFTKVHKVVEDQKDEKEITRECEKIKQESNKKVTQLRSTIDRQAQEISNLRAQLAPFNFGLSPVIFEMDDEDKRDCAICLANIEENDKVISTRCPHISHKGCLLEWMKKSRTCTECREPVEEIMMKKSRKIVPLPQLETEDIPMPLMNYIHPNLVYWLILNAGTDAQQMLDRVLERYRRSAELAELNMEFEVNSDEEEEGEGDNEEEEEDEVDVVSVSEYSINSDEEEDYVDEAEEDSGDEIVLEYDNDEEVEEDWGDEIVQEDEEDDVEEDYLKEEGDSVDEIEQESEEEQVEEDSSGDEIEQESEDEEVEGVEEDSGNENEQESEEEEEIEEDSEEEKEQEEEKTGEEEDEIEEESGKEEEEEEEEQEEKGNGEEEEEEIEEESDEEEEGEKQEVEENGQEDLLEDEIEEEENDEEITGQKEPREPRTSKYFVFHVPEEHVEFANEVADAVNDHEEEVETERNQDPADDLISRCMITFSEDQRRQVLKRLRASDSIIHREQELRRKREVEEMSGEVPTVSVLFEYQERRRQAEPIIQSVDPPGDISLQPDNKVTINAPRDITHIDYVQVTNTSSHRNGWVMRTTMISLVLAPGFGLLGPNESVRIPISCTGAYLDDVKGHFLTFEWSNASGERSFSRMFHFKLWFERRYIKGGVRQMILPVEFNI</sequence>
<comment type="subcellular location">
    <subcellularLocation>
        <location evidence="8">Cell projection</location>
        <location evidence="8">Pseudopodium</location>
    </subcellularLocation>
    <subcellularLocation>
        <location evidence="1">Cytoplasm</location>
        <location evidence="1">Cytoskeleton</location>
    </subcellularLocation>
</comment>
<evidence type="ECO:0000313" key="11">
    <source>
        <dbReference type="EnsemblMetazoa" id="PPA03878.1"/>
    </source>
</evidence>
<dbReference type="SUPFAM" id="SSF57850">
    <property type="entry name" value="RING/U-box"/>
    <property type="match status" value="1"/>
</dbReference>
<dbReference type="GO" id="GO:0031143">
    <property type="term" value="C:pseudopodium"/>
    <property type="evidence" value="ECO:0007669"/>
    <property type="project" value="UniProtKB-SubCell"/>
</dbReference>
<dbReference type="InterPro" id="IPR008962">
    <property type="entry name" value="PapD-like_sf"/>
</dbReference>
<dbReference type="InterPro" id="IPR013783">
    <property type="entry name" value="Ig-like_fold"/>
</dbReference>
<dbReference type="PROSITE" id="PS50089">
    <property type="entry name" value="ZF_RING_2"/>
    <property type="match status" value="1"/>
</dbReference>
<feature type="region of interest" description="Disordered" evidence="10">
    <location>
        <begin position="1"/>
        <end position="45"/>
    </location>
</feature>
<evidence type="ECO:0000256" key="4">
    <source>
        <dbReference type="ARBA" id="ARBA00022833"/>
    </source>
</evidence>
<feature type="coiled-coil region" evidence="9">
    <location>
        <begin position="319"/>
        <end position="346"/>
    </location>
</feature>
<feature type="compositionally biased region" description="Acidic residues" evidence="10">
    <location>
        <begin position="517"/>
        <end position="712"/>
    </location>
</feature>
<protein>
    <submittedName>
        <fullName evidence="11">MSP domain-containing protein</fullName>
    </submittedName>
</protein>
<dbReference type="Pfam" id="PF13639">
    <property type="entry name" value="zf-RING_2"/>
    <property type="match status" value="1"/>
</dbReference>
<dbReference type="PANTHER" id="PTHR22920:SF7">
    <property type="entry name" value="MSP DOMAIN-CONTAINING PROTEIN-RELATED"/>
    <property type="match status" value="1"/>
</dbReference>
<feature type="compositionally biased region" description="Basic residues" evidence="10">
    <location>
        <begin position="1"/>
        <end position="13"/>
    </location>
</feature>
<keyword evidence="4" id="KW-0862">Zinc</keyword>
<dbReference type="InterPro" id="IPR000535">
    <property type="entry name" value="MSP_dom"/>
</dbReference>
<dbReference type="Proteomes" id="UP000005239">
    <property type="component" value="Unassembled WGS sequence"/>
</dbReference>
<proteinExistence type="predicted"/>
<dbReference type="AlphaFoldDB" id="A0A2A6B2T1"/>
<evidence type="ECO:0000256" key="6">
    <source>
        <dbReference type="ARBA" id="ARBA00023273"/>
    </source>
</evidence>
<dbReference type="GO" id="GO:0008270">
    <property type="term" value="F:zinc ion binding"/>
    <property type="evidence" value="ECO:0007669"/>
    <property type="project" value="UniProtKB-KW"/>
</dbReference>
<evidence type="ECO:0000256" key="10">
    <source>
        <dbReference type="SAM" id="MobiDB-lite"/>
    </source>
</evidence>
<feature type="compositionally biased region" description="Acidic residues" evidence="10">
    <location>
        <begin position="485"/>
        <end position="506"/>
    </location>
</feature>
<evidence type="ECO:0000256" key="3">
    <source>
        <dbReference type="ARBA" id="ARBA00022771"/>
    </source>
</evidence>